<organism evidence="7 8">
    <name type="scientific">Clostridium amylolyticum</name>
    <dbReference type="NCBI Taxonomy" id="1121298"/>
    <lineage>
        <taxon>Bacteria</taxon>
        <taxon>Bacillati</taxon>
        <taxon>Bacillota</taxon>
        <taxon>Clostridia</taxon>
        <taxon>Eubacteriales</taxon>
        <taxon>Clostridiaceae</taxon>
        <taxon>Clostridium</taxon>
    </lineage>
</organism>
<keyword evidence="8" id="KW-1185">Reference proteome</keyword>
<dbReference type="InterPro" id="IPR011256">
    <property type="entry name" value="Reg_factor_effector_dom_sf"/>
</dbReference>
<evidence type="ECO:0000313" key="8">
    <source>
        <dbReference type="Proteomes" id="UP000184080"/>
    </source>
</evidence>
<protein>
    <submittedName>
        <fullName evidence="7">Transcriptional regulator, MerR family</fullName>
    </submittedName>
</protein>
<feature type="coiled-coil region" evidence="5">
    <location>
        <begin position="81"/>
        <end position="115"/>
    </location>
</feature>
<dbReference type="CDD" id="cd01107">
    <property type="entry name" value="HTH_BmrR"/>
    <property type="match status" value="1"/>
</dbReference>
<dbReference type="GO" id="GO:0003700">
    <property type="term" value="F:DNA-binding transcription factor activity"/>
    <property type="evidence" value="ECO:0007669"/>
    <property type="project" value="InterPro"/>
</dbReference>
<name>A0A1M6EU29_9CLOT</name>
<evidence type="ECO:0000313" key="7">
    <source>
        <dbReference type="EMBL" id="SHI89034.1"/>
    </source>
</evidence>
<dbReference type="RefSeq" id="WP_073005494.1">
    <property type="nucleotide sequence ID" value="NZ_FQZO01000002.1"/>
</dbReference>
<dbReference type="InterPro" id="IPR029442">
    <property type="entry name" value="GyrI-like"/>
</dbReference>
<evidence type="ECO:0000256" key="4">
    <source>
        <dbReference type="ARBA" id="ARBA00023163"/>
    </source>
</evidence>
<dbReference type="Pfam" id="PF13411">
    <property type="entry name" value="MerR_1"/>
    <property type="match status" value="1"/>
</dbReference>
<evidence type="ECO:0000256" key="1">
    <source>
        <dbReference type="ARBA" id="ARBA00022491"/>
    </source>
</evidence>
<dbReference type="Proteomes" id="UP000184080">
    <property type="component" value="Unassembled WGS sequence"/>
</dbReference>
<proteinExistence type="predicted"/>
<dbReference type="Gene3D" id="3.20.80.10">
    <property type="entry name" value="Regulatory factor, effector binding domain"/>
    <property type="match status" value="1"/>
</dbReference>
<dbReference type="OrthoDB" id="9773308at2"/>
<dbReference type="Gene3D" id="1.10.1660.10">
    <property type="match status" value="1"/>
</dbReference>
<evidence type="ECO:0000256" key="2">
    <source>
        <dbReference type="ARBA" id="ARBA00023015"/>
    </source>
</evidence>
<dbReference type="InterPro" id="IPR047057">
    <property type="entry name" value="MerR_fam"/>
</dbReference>
<dbReference type="EMBL" id="FQZO01000002">
    <property type="protein sequence ID" value="SHI89034.1"/>
    <property type="molecule type" value="Genomic_DNA"/>
</dbReference>
<dbReference type="SUPFAM" id="SSF55136">
    <property type="entry name" value="Probable bacterial effector-binding domain"/>
    <property type="match status" value="1"/>
</dbReference>
<dbReference type="GO" id="GO:0003677">
    <property type="term" value="F:DNA binding"/>
    <property type="evidence" value="ECO:0007669"/>
    <property type="project" value="UniProtKB-KW"/>
</dbReference>
<gene>
    <name evidence="7" type="ORF">SAMN05444401_1696</name>
</gene>
<evidence type="ECO:0000256" key="3">
    <source>
        <dbReference type="ARBA" id="ARBA00023125"/>
    </source>
</evidence>
<dbReference type="PANTHER" id="PTHR30204:SF69">
    <property type="entry name" value="MERR-FAMILY TRANSCRIPTIONAL REGULATOR"/>
    <property type="match status" value="1"/>
</dbReference>
<accession>A0A1M6EU29</accession>
<keyword evidence="2" id="KW-0805">Transcription regulation</keyword>
<keyword evidence="4" id="KW-0804">Transcription</keyword>
<keyword evidence="3" id="KW-0238">DNA-binding</keyword>
<dbReference type="Pfam" id="PF06445">
    <property type="entry name" value="GyrI-like"/>
    <property type="match status" value="1"/>
</dbReference>
<dbReference type="PROSITE" id="PS50937">
    <property type="entry name" value="HTH_MERR_2"/>
    <property type="match status" value="1"/>
</dbReference>
<dbReference type="SUPFAM" id="SSF46955">
    <property type="entry name" value="Putative DNA-binding domain"/>
    <property type="match status" value="1"/>
</dbReference>
<dbReference type="InterPro" id="IPR000551">
    <property type="entry name" value="MerR-type_HTH_dom"/>
</dbReference>
<dbReference type="SMART" id="SM00422">
    <property type="entry name" value="HTH_MERR"/>
    <property type="match status" value="1"/>
</dbReference>
<dbReference type="STRING" id="1121298.SAMN05444401_1696"/>
<feature type="domain" description="HTH merR-type" evidence="6">
    <location>
        <begin position="4"/>
        <end position="74"/>
    </location>
</feature>
<dbReference type="PANTHER" id="PTHR30204">
    <property type="entry name" value="REDOX-CYCLING DRUG-SENSING TRANSCRIPTIONAL ACTIVATOR SOXR"/>
    <property type="match status" value="1"/>
</dbReference>
<reference evidence="7 8" key="1">
    <citation type="submission" date="2016-11" db="EMBL/GenBank/DDBJ databases">
        <authorList>
            <person name="Jaros S."/>
            <person name="Januszkiewicz K."/>
            <person name="Wedrychowicz H."/>
        </authorList>
    </citation>
    <scope>NUCLEOTIDE SEQUENCE [LARGE SCALE GENOMIC DNA]</scope>
    <source>
        <strain evidence="7 8">DSM 21864</strain>
    </source>
</reference>
<dbReference type="AlphaFoldDB" id="A0A1M6EU29"/>
<keyword evidence="1" id="KW-0678">Repressor</keyword>
<evidence type="ECO:0000259" key="6">
    <source>
        <dbReference type="PROSITE" id="PS50937"/>
    </source>
</evidence>
<evidence type="ECO:0000256" key="5">
    <source>
        <dbReference type="SAM" id="Coils"/>
    </source>
</evidence>
<keyword evidence="5" id="KW-0175">Coiled coil</keyword>
<sequence>MKTKVTVGEMAKIHNISAQTLRYYDKIGLFKPLYVDKDNGYRYYGIDQFALLDAILFLRGLGLSIEDIKAYLKDRKLNKFLNVLELQKESISKEIKKLQLLEKNINIKLKNIKNKAIKAKEPKVYKEYYKERYMLYVNLGKPLSKVEFEYSLIELSGLIKDDEIMLQGVITLVMEREKIKQEKYNNWSFMALLFESNPKVSGKGALLPEGEYACITYYGSYEMGEEYFNNIMCWIEENNYEISGDALVLNIAEAAFSEKELEFITEIQVPIKKK</sequence>
<dbReference type="InterPro" id="IPR009061">
    <property type="entry name" value="DNA-bd_dom_put_sf"/>
</dbReference>